<name>A0A2T0BNQ5_9CLOT</name>
<keyword evidence="3" id="KW-1185">Reference proteome</keyword>
<keyword evidence="1" id="KW-0472">Membrane</keyword>
<dbReference type="EMBL" id="PVXP01000016">
    <property type="protein sequence ID" value="PRR85493.1"/>
    <property type="molecule type" value="Genomic_DNA"/>
</dbReference>
<gene>
    <name evidence="2" type="ORF">CLLU_15630</name>
</gene>
<feature type="transmembrane region" description="Helical" evidence="1">
    <location>
        <begin position="7"/>
        <end position="29"/>
    </location>
</feature>
<evidence type="ECO:0000313" key="2">
    <source>
        <dbReference type="EMBL" id="PRR85493.1"/>
    </source>
</evidence>
<organism evidence="2 3">
    <name type="scientific">Clostridium luticellarii</name>
    <dbReference type="NCBI Taxonomy" id="1691940"/>
    <lineage>
        <taxon>Bacteria</taxon>
        <taxon>Bacillati</taxon>
        <taxon>Bacillota</taxon>
        <taxon>Clostridia</taxon>
        <taxon>Eubacteriales</taxon>
        <taxon>Clostridiaceae</taxon>
        <taxon>Clostridium</taxon>
    </lineage>
</organism>
<accession>A0A2T0BNQ5</accession>
<evidence type="ECO:0000313" key="3">
    <source>
        <dbReference type="Proteomes" id="UP000237798"/>
    </source>
</evidence>
<keyword evidence="1" id="KW-1133">Transmembrane helix</keyword>
<feature type="transmembrane region" description="Helical" evidence="1">
    <location>
        <begin position="41"/>
        <end position="63"/>
    </location>
</feature>
<reference evidence="2 3" key="1">
    <citation type="submission" date="2018-03" db="EMBL/GenBank/DDBJ databases">
        <title>Genome sequence of Clostridium luticellarii DSM 29923.</title>
        <authorList>
            <person name="Poehlein A."/>
            <person name="Daniel R."/>
        </authorList>
    </citation>
    <scope>NUCLEOTIDE SEQUENCE [LARGE SCALE GENOMIC DNA]</scope>
    <source>
        <strain evidence="2 3">DSM 29923</strain>
    </source>
</reference>
<keyword evidence="1" id="KW-0812">Transmembrane</keyword>
<protein>
    <submittedName>
        <fullName evidence="2">Uncharacterized protein</fullName>
    </submittedName>
</protein>
<dbReference type="AlphaFoldDB" id="A0A2T0BNQ5"/>
<sequence length="69" mass="8205">MDKSRLKLLSVIVCIVEIILLFFIFGYILYNDLPLWENICFVVIIIVSVILYRVIINLIFNFLRKGERI</sequence>
<proteinExistence type="predicted"/>
<dbReference type="Proteomes" id="UP000237798">
    <property type="component" value="Unassembled WGS sequence"/>
</dbReference>
<comment type="caution">
    <text evidence="2">The sequence shown here is derived from an EMBL/GenBank/DDBJ whole genome shotgun (WGS) entry which is preliminary data.</text>
</comment>
<evidence type="ECO:0000256" key="1">
    <source>
        <dbReference type="SAM" id="Phobius"/>
    </source>
</evidence>